<keyword evidence="2 4" id="KW-0863">Zinc-finger</keyword>
<evidence type="ECO:0000313" key="7">
    <source>
        <dbReference type="EMBL" id="CAI2379789.1"/>
    </source>
</evidence>
<evidence type="ECO:0000256" key="2">
    <source>
        <dbReference type="ARBA" id="ARBA00022771"/>
    </source>
</evidence>
<dbReference type="PANTHER" id="PTHR46858">
    <property type="entry name" value="OS05G0521000 PROTEIN"/>
    <property type="match status" value="1"/>
</dbReference>
<evidence type="ECO:0000256" key="4">
    <source>
        <dbReference type="PROSITE-ProRule" id="PRU00175"/>
    </source>
</evidence>
<feature type="transmembrane region" description="Helical" evidence="5">
    <location>
        <begin position="63"/>
        <end position="82"/>
    </location>
</feature>
<proteinExistence type="predicted"/>
<dbReference type="InterPro" id="IPR013083">
    <property type="entry name" value="Znf_RING/FYVE/PHD"/>
</dbReference>
<keyword evidence="5" id="KW-0812">Transmembrane</keyword>
<keyword evidence="1" id="KW-0479">Metal-binding</keyword>
<comment type="caution">
    <text evidence="7">The sequence shown here is derived from an EMBL/GenBank/DDBJ whole genome shotgun (WGS) entry which is preliminary data.</text>
</comment>
<keyword evidence="8" id="KW-1185">Reference proteome</keyword>
<dbReference type="AlphaFoldDB" id="A0AAD2D3L7"/>
<feature type="transmembrane region" description="Helical" evidence="5">
    <location>
        <begin position="129"/>
        <end position="156"/>
    </location>
</feature>
<gene>
    <name evidence="7" type="ORF">ECRASSUSDP1_LOCUS21206</name>
</gene>
<organism evidence="7 8">
    <name type="scientific">Euplotes crassus</name>
    <dbReference type="NCBI Taxonomy" id="5936"/>
    <lineage>
        <taxon>Eukaryota</taxon>
        <taxon>Sar</taxon>
        <taxon>Alveolata</taxon>
        <taxon>Ciliophora</taxon>
        <taxon>Intramacronucleata</taxon>
        <taxon>Spirotrichea</taxon>
        <taxon>Hypotrichia</taxon>
        <taxon>Euplotida</taxon>
        <taxon>Euplotidae</taxon>
        <taxon>Moneuplotes</taxon>
    </lineage>
</organism>
<feature type="transmembrane region" description="Helical" evidence="5">
    <location>
        <begin position="37"/>
        <end position="57"/>
    </location>
</feature>
<feature type="domain" description="RING-type" evidence="6">
    <location>
        <begin position="195"/>
        <end position="238"/>
    </location>
</feature>
<dbReference type="Proteomes" id="UP001295684">
    <property type="component" value="Unassembled WGS sequence"/>
</dbReference>
<keyword evidence="5" id="KW-1133">Transmembrane helix</keyword>
<accession>A0AAD2D3L7</accession>
<dbReference type="PROSITE" id="PS50089">
    <property type="entry name" value="ZF_RING_2"/>
    <property type="match status" value="1"/>
</dbReference>
<dbReference type="InterPro" id="IPR001841">
    <property type="entry name" value="Znf_RING"/>
</dbReference>
<dbReference type="PANTHER" id="PTHR46858:SF5">
    <property type="entry name" value="E3 UBIQUITIN-PROTEIN LIGASE APD1-RELATED"/>
    <property type="match status" value="1"/>
</dbReference>
<feature type="transmembrane region" description="Helical" evidence="5">
    <location>
        <begin position="94"/>
        <end position="114"/>
    </location>
</feature>
<dbReference type="Gene3D" id="3.30.40.10">
    <property type="entry name" value="Zinc/RING finger domain, C3HC4 (zinc finger)"/>
    <property type="match status" value="1"/>
</dbReference>
<dbReference type="EMBL" id="CAMPGE010021655">
    <property type="protein sequence ID" value="CAI2379789.1"/>
    <property type="molecule type" value="Genomic_DNA"/>
</dbReference>
<evidence type="ECO:0000259" key="6">
    <source>
        <dbReference type="PROSITE" id="PS50089"/>
    </source>
</evidence>
<dbReference type="GO" id="GO:0008270">
    <property type="term" value="F:zinc ion binding"/>
    <property type="evidence" value="ECO:0007669"/>
    <property type="project" value="UniProtKB-KW"/>
</dbReference>
<reference evidence="7" key="1">
    <citation type="submission" date="2023-07" db="EMBL/GenBank/DDBJ databases">
        <authorList>
            <consortium name="AG Swart"/>
            <person name="Singh M."/>
            <person name="Singh A."/>
            <person name="Seah K."/>
            <person name="Emmerich C."/>
        </authorList>
    </citation>
    <scope>NUCLEOTIDE SEQUENCE</scope>
    <source>
        <strain evidence="7">DP1</strain>
    </source>
</reference>
<dbReference type="GO" id="GO:0016567">
    <property type="term" value="P:protein ubiquitination"/>
    <property type="evidence" value="ECO:0007669"/>
    <property type="project" value="TreeGrafter"/>
</dbReference>
<dbReference type="Pfam" id="PF13920">
    <property type="entry name" value="zf-C3HC4_3"/>
    <property type="match status" value="1"/>
</dbReference>
<name>A0AAD2D3L7_EUPCR</name>
<evidence type="ECO:0000256" key="1">
    <source>
        <dbReference type="ARBA" id="ARBA00022723"/>
    </source>
</evidence>
<evidence type="ECO:0000256" key="5">
    <source>
        <dbReference type="SAM" id="Phobius"/>
    </source>
</evidence>
<keyword evidence="3" id="KW-0862">Zinc</keyword>
<dbReference type="GO" id="GO:0061630">
    <property type="term" value="F:ubiquitin protein ligase activity"/>
    <property type="evidence" value="ECO:0007669"/>
    <property type="project" value="TreeGrafter"/>
</dbReference>
<evidence type="ECO:0000256" key="3">
    <source>
        <dbReference type="ARBA" id="ARBA00022833"/>
    </source>
</evidence>
<sequence>MNQPLIEQRRIRLPDWVDPERREWLYKYEKLRKRRNCMIPLNIIQIFSALCGFVTYFMRKNRVSIFINVFAAILAVCGLFGASKLKWKLSLTHSIMTIGIIGAFLVYEVLYAMFGKKKQIDEYQIRETWLLLVLSLPYLIDFIIGIYGAIFTVNLIDTEKREENGPDNQDLVNEEQMNQELVQLNQNLNDAEELCCVCLANPRNSVFIPCGHQCTCLNCGRAYLQNRAQNDKICIICRRPVERVIQTFH</sequence>
<protein>
    <recommendedName>
        <fullName evidence="6">RING-type domain-containing protein</fullName>
    </recommendedName>
</protein>
<dbReference type="SUPFAM" id="SSF57850">
    <property type="entry name" value="RING/U-box"/>
    <property type="match status" value="1"/>
</dbReference>
<evidence type="ECO:0000313" key="8">
    <source>
        <dbReference type="Proteomes" id="UP001295684"/>
    </source>
</evidence>
<keyword evidence="5" id="KW-0472">Membrane</keyword>